<reference evidence="1 2" key="1">
    <citation type="submission" date="2020-10" db="EMBL/GenBank/DDBJ databases">
        <title>Bacillus sp. HD4P25, an endophyte from a halophyte.</title>
        <authorList>
            <person name="Sun J.-Q."/>
        </authorList>
    </citation>
    <scope>NUCLEOTIDE SEQUENCE [LARGE SCALE GENOMIC DNA]</scope>
    <source>
        <strain evidence="1 2">YIM 93174</strain>
    </source>
</reference>
<evidence type="ECO:0000313" key="1">
    <source>
        <dbReference type="EMBL" id="MBE4910002.1"/>
    </source>
</evidence>
<proteinExistence type="predicted"/>
<dbReference type="Proteomes" id="UP001516662">
    <property type="component" value="Unassembled WGS sequence"/>
</dbReference>
<dbReference type="EMBL" id="JADCLJ010000024">
    <property type="protein sequence ID" value="MBE4910002.1"/>
    <property type="molecule type" value="Genomic_DNA"/>
</dbReference>
<sequence length="77" mass="8887">MDLKENMVFDITKKFVPNFCKAKTLKILNVNQSTVCIEMEEARSRGVFPLQQFHSLIRTGALIYNENILNDNHEDTA</sequence>
<keyword evidence="2" id="KW-1185">Reference proteome</keyword>
<name>A0ABR9QNE8_9BACI</name>
<evidence type="ECO:0000313" key="2">
    <source>
        <dbReference type="Proteomes" id="UP001516662"/>
    </source>
</evidence>
<comment type="caution">
    <text evidence="1">The sequence shown here is derived from an EMBL/GenBank/DDBJ whole genome shotgun (WGS) entry which is preliminary data.</text>
</comment>
<gene>
    <name evidence="1" type="ORF">IMZ08_18350</name>
</gene>
<accession>A0ABR9QNE8</accession>
<organism evidence="1 2">
    <name type="scientific">Litchfieldia luteola</name>
    <dbReference type="NCBI Taxonomy" id="682179"/>
    <lineage>
        <taxon>Bacteria</taxon>
        <taxon>Bacillati</taxon>
        <taxon>Bacillota</taxon>
        <taxon>Bacilli</taxon>
        <taxon>Bacillales</taxon>
        <taxon>Bacillaceae</taxon>
        <taxon>Litchfieldia</taxon>
    </lineage>
</organism>
<dbReference type="RefSeq" id="WP_193539171.1">
    <property type="nucleotide sequence ID" value="NZ_JADCLJ010000024.1"/>
</dbReference>
<evidence type="ECO:0008006" key="3">
    <source>
        <dbReference type="Google" id="ProtNLM"/>
    </source>
</evidence>
<protein>
    <recommendedName>
        <fullName evidence="3">Transcriptional regulator</fullName>
    </recommendedName>
</protein>